<sequence>MHSLALLFKTNHIFYFLFLHYLTVKDSKAIKEILINKPNARGCEVNTKQRGDTRLHNIKESNIHVDIGDRFTFVFSKDYSASILMHSTSTLTSSILKSVTNVIPELPRMLTEIGNI</sequence>
<evidence type="ECO:0000313" key="3">
    <source>
        <dbReference type="Proteomes" id="UP000541444"/>
    </source>
</evidence>
<dbReference type="AlphaFoldDB" id="A0A7J7LRF2"/>
<comment type="caution">
    <text evidence="2">The sequence shown here is derived from an EMBL/GenBank/DDBJ whole genome shotgun (WGS) entry which is preliminary data.</text>
</comment>
<evidence type="ECO:0000313" key="2">
    <source>
        <dbReference type="EMBL" id="KAF6145159.1"/>
    </source>
</evidence>
<keyword evidence="3" id="KW-1185">Reference proteome</keyword>
<accession>A0A7J7LRF2</accession>
<feature type="non-terminal residue" evidence="2">
    <location>
        <position position="116"/>
    </location>
</feature>
<dbReference type="Proteomes" id="UP000541444">
    <property type="component" value="Unassembled WGS sequence"/>
</dbReference>
<name>A0A7J7LRF2_9MAGN</name>
<reference evidence="2 3" key="1">
    <citation type="journal article" date="2020" name="IScience">
        <title>Genome Sequencing of the Endangered Kingdonia uniflora (Circaeasteraceae, Ranunculales) Reveals Potential Mechanisms of Evolutionary Specialization.</title>
        <authorList>
            <person name="Sun Y."/>
            <person name="Deng T."/>
            <person name="Zhang A."/>
            <person name="Moore M.J."/>
            <person name="Landis J.B."/>
            <person name="Lin N."/>
            <person name="Zhang H."/>
            <person name="Zhang X."/>
            <person name="Huang J."/>
            <person name="Zhang X."/>
            <person name="Sun H."/>
            <person name="Wang H."/>
        </authorList>
    </citation>
    <scope>NUCLEOTIDE SEQUENCE [LARGE SCALE GENOMIC DNA]</scope>
    <source>
        <strain evidence="2">TB1705</strain>
        <tissue evidence="2">Leaf</tissue>
    </source>
</reference>
<dbReference type="EMBL" id="JACGCM010002085">
    <property type="protein sequence ID" value="KAF6145159.1"/>
    <property type="molecule type" value="Genomic_DNA"/>
</dbReference>
<feature type="chain" id="PRO_5029583532" evidence="1">
    <location>
        <begin position="30"/>
        <end position="116"/>
    </location>
</feature>
<feature type="signal peptide" evidence="1">
    <location>
        <begin position="1"/>
        <end position="29"/>
    </location>
</feature>
<organism evidence="2 3">
    <name type="scientific">Kingdonia uniflora</name>
    <dbReference type="NCBI Taxonomy" id="39325"/>
    <lineage>
        <taxon>Eukaryota</taxon>
        <taxon>Viridiplantae</taxon>
        <taxon>Streptophyta</taxon>
        <taxon>Embryophyta</taxon>
        <taxon>Tracheophyta</taxon>
        <taxon>Spermatophyta</taxon>
        <taxon>Magnoliopsida</taxon>
        <taxon>Ranunculales</taxon>
        <taxon>Circaeasteraceae</taxon>
        <taxon>Kingdonia</taxon>
    </lineage>
</organism>
<evidence type="ECO:0000256" key="1">
    <source>
        <dbReference type="SAM" id="SignalP"/>
    </source>
</evidence>
<gene>
    <name evidence="2" type="ORF">GIB67_020350</name>
</gene>
<proteinExistence type="predicted"/>
<protein>
    <submittedName>
        <fullName evidence="2">Uncharacterized protein</fullName>
    </submittedName>
</protein>
<keyword evidence="1" id="KW-0732">Signal</keyword>